<feature type="compositionally biased region" description="Acidic residues" evidence="1">
    <location>
        <begin position="142"/>
        <end position="159"/>
    </location>
</feature>
<dbReference type="InterPro" id="IPR019351">
    <property type="entry name" value="DUF2039"/>
</dbReference>
<evidence type="ECO:0000313" key="2">
    <source>
        <dbReference type="EMBL" id="KJE97211.1"/>
    </source>
</evidence>
<dbReference type="PANTHER" id="PTHR22876:SF5">
    <property type="entry name" value="CHROMOSOME 9 OPEN READING FRAME 85"/>
    <property type="match status" value="1"/>
</dbReference>
<organism evidence="2 3">
    <name type="scientific">Capsaspora owczarzaki (strain ATCC 30864)</name>
    <dbReference type="NCBI Taxonomy" id="595528"/>
    <lineage>
        <taxon>Eukaryota</taxon>
        <taxon>Filasterea</taxon>
        <taxon>Capsaspora</taxon>
    </lineage>
</organism>
<evidence type="ECO:0000256" key="1">
    <source>
        <dbReference type="SAM" id="MobiDB-lite"/>
    </source>
</evidence>
<gene>
    <name evidence="2" type="ORF">CAOG_007654</name>
</gene>
<keyword evidence="3" id="KW-1185">Reference proteome</keyword>
<protein>
    <submittedName>
        <fullName evidence="2">Uncharacterized protein</fullName>
    </submittedName>
</protein>
<feature type="region of interest" description="Disordered" evidence="1">
    <location>
        <begin position="140"/>
        <end position="272"/>
    </location>
</feature>
<feature type="compositionally biased region" description="Low complexity" evidence="1">
    <location>
        <begin position="254"/>
        <end position="269"/>
    </location>
</feature>
<sequence length="378" mass="41187">MSTSRSGNTKKQGQKYQNAFAYQHNKNSKLTKRIMALPVDGLCFRCKDIVDWRKRFRKYKPLTQPKVCTSCSKRTVTKAYHVICDGCAEIKKVCAKCLERTDIAPKENYTPTELFHEEQKRDNELRALRERDRRKVLRLAEAEAEDDSDAEGSDDDEDGAPAGKSEPAVHRSERVIGSMSRRPLAESAKPSNPAGASDDDDDDEDDEADEEDFDDEDFDDDDDDEQDFDEEDDEEDDNLPAKPATGKASAGRPSATSAGKGKSKSSNSALDALDQEIDELLALDGMELDDDDDDEELTAAEIAHARAVHRRLKEREALSGGSATRKPAASATFATAASTAPAVPAASTASAVRKPAGGRVVKTASGVKMRIGPTLGSK</sequence>
<evidence type="ECO:0000313" key="3">
    <source>
        <dbReference type="Proteomes" id="UP000008743"/>
    </source>
</evidence>
<dbReference type="OrthoDB" id="250548at2759"/>
<dbReference type="Proteomes" id="UP000008743">
    <property type="component" value="Unassembled WGS sequence"/>
</dbReference>
<reference evidence="3" key="1">
    <citation type="submission" date="2011-02" db="EMBL/GenBank/DDBJ databases">
        <title>The Genome Sequence of Capsaspora owczarzaki ATCC 30864.</title>
        <authorList>
            <person name="Russ C."/>
            <person name="Cuomo C."/>
            <person name="Burger G."/>
            <person name="Gray M.W."/>
            <person name="Holland P.W.H."/>
            <person name="King N."/>
            <person name="Lang F.B.F."/>
            <person name="Roger A.J."/>
            <person name="Ruiz-Trillo I."/>
            <person name="Young S.K."/>
            <person name="Zeng Q."/>
            <person name="Gargeya S."/>
            <person name="Alvarado L."/>
            <person name="Berlin A."/>
            <person name="Chapman S.B."/>
            <person name="Chen Z."/>
            <person name="Freedman E."/>
            <person name="Gellesch M."/>
            <person name="Goldberg J."/>
            <person name="Griggs A."/>
            <person name="Gujja S."/>
            <person name="Heilman E."/>
            <person name="Heiman D."/>
            <person name="Howarth C."/>
            <person name="Mehta T."/>
            <person name="Neiman D."/>
            <person name="Pearson M."/>
            <person name="Roberts A."/>
            <person name="Saif S."/>
            <person name="Shea T."/>
            <person name="Shenoy N."/>
            <person name="Sisk P."/>
            <person name="Stolte C."/>
            <person name="Sykes S."/>
            <person name="White J."/>
            <person name="Yandava C."/>
            <person name="Haas B."/>
            <person name="Nusbaum C."/>
            <person name="Birren B."/>
        </authorList>
    </citation>
    <scope>NUCLEOTIDE SEQUENCE</scope>
    <source>
        <strain evidence="3">ATCC 30864</strain>
    </source>
</reference>
<dbReference type="eggNOG" id="KOG3241">
    <property type="taxonomic scope" value="Eukaryota"/>
</dbReference>
<dbReference type="PhylomeDB" id="A0A0D2UQD5"/>
<name>A0A0D2UQD5_CAPO3</name>
<dbReference type="InParanoid" id="A0A0D2UQD5"/>
<accession>A0A0D2UQD5</accession>
<feature type="region of interest" description="Disordered" evidence="1">
    <location>
        <begin position="316"/>
        <end position="359"/>
    </location>
</feature>
<proteinExistence type="predicted"/>
<dbReference type="EMBL" id="KE346373">
    <property type="protein sequence ID" value="KJE97211.1"/>
    <property type="molecule type" value="Genomic_DNA"/>
</dbReference>
<dbReference type="PANTHER" id="PTHR22876">
    <property type="entry name" value="ZGC:101016"/>
    <property type="match status" value="1"/>
</dbReference>
<dbReference type="AlphaFoldDB" id="A0A0D2UQD5"/>
<dbReference type="Pfam" id="PF10217">
    <property type="entry name" value="DUF2039"/>
    <property type="match status" value="1"/>
</dbReference>
<feature type="compositionally biased region" description="Low complexity" evidence="1">
    <location>
        <begin position="327"/>
        <end position="351"/>
    </location>
</feature>
<dbReference type="RefSeq" id="XP_004343528.2">
    <property type="nucleotide sequence ID" value="XM_004343478.2"/>
</dbReference>
<feature type="compositionally biased region" description="Acidic residues" evidence="1">
    <location>
        <begin position="197"/>
        <end position="238"/>
    </location>
</feature>